<dbReference type="SMART" id="SM00225">
    <property type="entry name" value="BTB"/>
    <property type="match status" value="1"/>
</dbReference>
<keyword evidence="16" id="KW-1185">Reference proteome</keyword>
<evidence type="ECO:0000259" key="14">
    <source>
        <dbReference type="SMART" id="SM00225"/>
    </source>
</evidence>
<evidence type="ECO:0000256" key="4">
    <source>
        <dbReference type="ARBA" id="ARBA00022692"/>
    </source>
</evidence>
<dbReference type="SUPFAM" id="SSF81324">
    <property type="entry name" value="Voltage-gated potassium channels"/>
    <property type="match status" value="1"/>
</dbReference>
<evidence type="ECO:0000256" key="2">
    <source>
        <dbReference type="ARBA" id="ARBA00022448"/>
    </source>
</evidence>
<keyword evidence="9" id="KW-0406">Ion transport</keyword>
<keyword evidence="6" id="KW-0851">Voltage-gated channel</keyword>
<dbReference type="InterPro" id="IPR005821">
    <property type="entry name" value="Ion_trans_dom"/>
</dbReference>
<dbReference type="Gene3D" id="1.10.287.70">
    <property type="match status" value="1"/>
</dbReference>
<evidence type="ECO:0000256" key="3">
    <source>
        <dbReference type="ARBA" id="ARBA00022538"/>
    </source>
</evidence>
<dbReference type="GO" id="GO:0051260">
    <property type="term" value="P:protein homooligomerization"/>
    <property type="evidence" value="ECO:0007669"/>
    <property type="project" value="InterPro"/>
</dbReference>
<dbReference type="PANTHER" id="PTHR11537">
    <property type="entry name" value="VOLTAGE-GATED POTASSIUM CHANNEL"/>
    <property type="match status" value="1"/>
</dbReference>
<evidence type="ECO:0000313" key="16">
    <source>
        <dbReference type="Proteomes" id="UP001186944"/>
    </source>
</evidence>
<accession>A0AA88XVC5</accession>
<dbReference type="CDD" id="cd18317">
    <property type="entry name" value="BTB_POZ_Kv"/>
    <property type="match status" value="1"/>
</dbReference>
<dbReference type="GO" id="GO:0001508">
    <property type="term" value="P:action potential"/>
    <property type="evidence" value="ECO:0007669"/>
    <property type="project" value="TreeGrafter"/>
</dbReference>
<evidence type="ECO:0000256" key="10">
    <source>
        <dbReference type="ARBA" id="ARBA00023136"/>
    </source>
</evidence>
<dbReference type="EMBL" id="VSWD01000013">
    <property type="protein sequence ID" value="KAK3083727.1"/>
    <property type="molecule type" value="Genomic_DNA"/>
</dbReference>
<dbReference type="GO" id="GO:0008076">
    <property type="term" value="C:voltage-gated potassium channel complex"/>
    <property type="evidence" value="ECO:0007669"/>
    <property type="project" value="InterPro"/>
</dbReference>
<gene>
    <name evidence="15" type="ORF">FSP39_002099</name>
</gene>
<dbReference type="Pfam" id="PF02214">
    <property type="entry name" value="BTB_2"/>
    <property type="match status" value="1"/>
</dbReference>
<feature type="region of interest" description="Disordered" evidence="12">
    <location>
        <begin position="441"/>
        <end position="474"/>
    </location>
</feature>
<evidence type="ECO:0000256" key="1">
    <source>
        <dbReference type="ARBA" id="ARBA00004141"/>
    </source>
</evidence>
<feature type="transmembrane region" description="Helical" evidence="13">
    <location>
        <begin position="387"/>
        <end position="411"/>
    </location>
</feature>
<feature type="transmembrane region" description="Helical" evidence="13">
    <location>
        <begin position="327"/>
        <end position="346"/>
    </location>
</feature>
<dbReference type="InterPro" id="IPR003968">
    <property type="entry name" value="K_chnl_volt-dep_Kv"/>
</dbReference>
<comment type="subcellular location">
    <subcellularLocation>
        <location evidence="1">Membrane</location>
        <topology evidence="1">Multi-pass membrane protein</topology>
    </subcellularLocation>
</comment>
<evidence type="ECO:0000313" key="15">
    <source>
        <dbReference type="EMBL" id="KAK3083727.1"/>
    </source>
</evidence>
<feature type="transmembrane region" description="Helical" evidence="13">
    <location>
        <begin position="252"/>
        <end position="271"/>
    </location>
</feature>
<feature type="transmembrane region" description="Helical" evidence="13">
    <location>
        <begin position="153"/>
        <end position="172"/>
    </location>
</feature>
<dbReference type="Gene3D" id="3.30.710.10">
    <property type="entry name" value="Potassium Channel Kv1.1, Chain A"/>
    <property type="match status" value="1"/>
</dbReference>
<dbReference type="SUPFAM" id="SSF54695">
    <property type="entry name" value="POZ domain"/>
    <property type="match status" value="1"/>
</dbReference>
<keyword evidence="3" id="KW-0633">Potassium transport</keyword>
<dbReference type="Pfam" id="PF00520">
    <property type="entry name" value="Ion_trans"/>
    <property type="match status" value="1"/>
</dbReference>
<dbReference type="InterPro" id="IPR027359">
    <property type="entry name" value="Volt_channel_dom_sf"/>
</dbReference>
<dbReference type="InterPro" id="IPR000210">
    <property type="entry name" value="BTB/POZ_dom"/>
</dbReference>
<evidence type="ECO:0000256" key="7">
    <source>
        <dbReference type="ARBA" id="ARBA00022958"/>
    </source>
</evidence>
<dbReference type="Gene3D" id="1.20.120.350">
    <property type="entry name" value="Voltage-gated potassium channels. Chain C"/>
    <property type="match status" value="1"/>
</dbReference>
<dbReference type="PANTHER" id="PTHR11537:SF254">
    <property type="entry name" value="POTASSIUM VOLTAGE-GATED CHANNEL PROTEIN SHAB"/>
    <property type="match status" value="1"/>
</dbReference>
<dbReference type="GO" id="GO:0005249">
    <property type="term" value="F:voltage-gated potassium channel activity"/>
    <property type="evidence" value="ECO:0007669"/>
    <property type="project" value="InterPro"/>
</dbReference>
<feature type="domain" description="BTB" evidence="14">
    <location>
        <begin position="2"/>
        <end position="102"/>
    </location>
</feature>
<dbReference type="FunFam" id="1.10.287.70:FF:000028">
    <property type="entry name" value="potassium voltage-gated channel subfamily D member 3"/>
    <property type="match status" value="1"/>
</dbReference>
<dbReference type="PRINTS" id="PR01498">
    <property type="entry name" value="SHAWCHANNEL"/>
</dbReference>
<protein>
    <recommendedName>
        <fullName evidence="14">BTB domain-containing protein</fullName>
    </recommendedName>
</protein>
<reference evidence="15" key="1">
    <citation type="submission" date="2019-08" db="EMBL/GenBank/DDBJ databases">
        <title>The improved chromosome-level genome for the pearl oyster Pinctada fucata martensii using PacBio sequencing and Hi-C.</title>
        <authorList>
            <person name="Zheng Z."/>
        </authorList>
    </citation>
    <scope>NUCLEOTIDE SEQUENCE</scope>
    <source>
        <strain evidence="15">ZZ-2019</strain>
        <tissue evidence="15">Adductor muscle</tissue>
    </source>
</reference>
<dbReference type="InterPro" id="IPR011333">
    <property type="entry name" value="SKP1/BTB/POZ_sf"/>
</dbReference>
<sequence>MGRIKLDVGGTLFVISKTSLEKYPDTLLGKLLPTSDNYDENTNTYFFDRNPEYFNHILDLYRTGSLHMPHHVCGNSFQKEMEFWCILPRYVGDCCLNEYFKYENDQNSMTYINHSFDQLDYTDEECKRSAFKRTMRKLWLTLDQPLSSIAARIFNYVFMTVVILSMVSFVLGSHPDFRDQILTFEQLLWIRQNMNVEFFDNINLNNSKEVMFATTMTSRTLTNIDLFCMIFFTAELVVHFISCPIMKKFFTFPLNVLDPVLLVAMWTSYAFEQNLEFMIERKELTVIYQITKAFVVLRLFRFFRLVKIYSGLKIILLTLYASAKELFLLFISFVIAAVFFSSFVYYAEFSVANEFPTILSGIWWAIITMTTVGYGDMYPSSTYGHFVGAACAFFGILILSMPIAVVSTNFFEFYKKNMERERILKFKTDCEKQKTDCEQQKQQTFTDISSTSTESNKSDDSTSDNTCVTENSYI</sequence>
<keyword evidence="2" id="KW-0813">Transport</keyword>
<evidence type="ECO:0000256" key="8">
    <source>
        <dbReference type="ARBA" id="ARBA00022989"/>
    </source>
</evidence>
<name>A0AA88XVC5_PINIB</name>
<keyword evidence="10 13" id="KW-0472">Membrane</keyword>
<keyword evidence="11" id="KW-0407">Ion channel</keyword>
<dbReference type="AlphaFoldDB" id="A0AA88XVC5"/>
<feature type="transmembrane region" description="Helical" evidence="13">
    <location>
        <begin position="226"/>
        <end position="246"/>
    </location>
</feature>
<dbReference type="InterPro" id="IPR028325">
    <property type="entry name" value="VG_K_chnl"/>
</dbReference>
<organism evidence="15 16">
    <name type="scientific">Pinctada imbricata</name>
    <name type="common">Atlantic pearl-oyster</name>
    <name type="synonym">Pinctada martensii</name>
    <dbReference type="NCBI Taxonomy" id="66713"/>
    <lineage>
        <taxon>Eukaryota</taxon>
        <taxon>Metazoa</taxon>
        <taxon>Spiralia</taxon>
        <taxon>Lophotrochozoa</taxon>
        <taxon>Mollusca</taxon>
        <taxon>Bivalvia</taxon>
        <taxon>Autobranchia</taxon>
        <taxon>Pteriomorphia</taxon>
        <taxon>Pterioida</taxon>
        <taxon>Pterioidea</taxon>
        <taxon>Pteriidae</taxon>
        <taxon>Pinctada</taxon>
    </lineage>
</organism>
<keyword evidence="7" id="KW-0630">Potassium</keyword>
<feature type="transmembrane region" description="Helical" evidence="13">
    <location>
        <begin position="358"/>
        <end position="375"/>
    </location>
</feature>
<dbReference type="PRINTS" id="PR01491">
    <property type="entry name" value="KVCHANNEL"/>
</dbReference>
<evidence type="ECO:0000256" key="9">
    <source>
        <dbReference type="ARBA" id="ARBA00023065"/>
    </source>
</evidence>
<dbReference type="Proteomes" id="UP001186944">
    <property type="component" value="Unassembled WGS sequence"/>
</dbReference>
<dbReference type="PRINTS" id="PR00169">
    <property type="entry name" value="KCHANNEL"/>
</dbReference>
<evidence type="ECO:0000256" key="6">
    <source>
        <dbReference type="ARBA" id="ARBA00022882"/>
    </source>
</evidence>
<dbReference type="InterPro" id="IPR003974">
    <property type="entry name" value="K_chnl_volt-dep_Kv3"/>
</dbReference>
<comment type="caution">
    <text evidence="15">The sequence shown here is derived from an EMBL/GenBank/DDBJ whole genome shotgun (WGS) entry which is preliminary data.</text>
</comment>
<keyword evidence="8 13" id="KW-1133">Transmembrane helix</keyword>
<keyword evidence="5" id="KW-0631">Potassium channel</keyword>
<evidence type="ECO:0000256" key="11">
    <source>
        <dbReference type="ARBA" id="ARBA00023303"/>
    </source>
</evidence>
<evidence type="ECO:0000256" key="13">
    <source>
        <dbReference type="SAM" id="Phobius"/>
    </source>
</evidence>
<proteinExistence type="predicted"/>
<keyword evidence="4 13" id="KW-0812">Transmembrane</keyword>
<evidence type="ECO:0000256" key="12">
    <source>
        <dbReference type="SAM" id="MobiDB-lite"/>
    </source>
</evidence>
<dbReference type="InterPro" id="IPR003131">
    <property type="entry name" value="T1-type_BTB"/>
</dbReference>
<evidence type="ECO:0000256" key="5">
    <source>
        <dbReference type="ARBA" id="ARBA00022826"/>
    </source>
</evidence>